<comment type="caution">
    <text evidence="2">The sequence shown here is derived from an EMBL/GenBank/DDBJ whole genome shotgun (WGS) entry which is preliminary data.</text>
</comment>
<evidence type="ECO:0000256" key="1">
    <source>
        <dbReference type="SAM" id="SignalP"/>
    </source>
</evidence>
<evidence type="ECO:0000313" key="3">
    <source>
        <dbReference type="Proteomes" id="UP000244240"/>
    </source>
</evidence>
<keyword evidence="1" id="KW-0732">Signal</keyword>
<dbReference type="InterPro" id="IPR035437">
    <property type="entry name" value="SNase_OB-fold_sf"/>
</dbReference>
<dbReference type="PROSITE" id="PS51257">
    <property type="entry name" value="PROKAR_LIPOPROTEIN"/>
    <property type="match status" value="1"/>
</dbReference>
<gene>
    <name evidence="2" type="ORF">C8P63_11122</name>
</gene>
<name>A0A2T6BU32_9BACL</name>
<keyword evidence="3" id="KW-1185">Reference proteome</keyword>
<feature type="signal peptide" evidence="1">
    <location>
        <begin position="1"/>
        <end position="23"/>
    </location>
</feature>
<evidence type="ECO:0000313" key="2">
    <source>
        <dbReference type="EMBL" id="PTX59591.1"/>
    </source>
</evidence>
<dbReference type="Proteomes" id="UP000244240">
    <property type="component" value="Unassembled WGS sequence"/>
</dbReference>
<feature type="chain" id="PRO_5039519819" evidence="1">
    <location>
        <begin position="24"/>
        <end position="90"/>
    </location>
</feature>
<protein>
    <submittedName>
        <fullName evidence="2">Uncharacterized protein</fullName>
    </submittedName>
</protein>
<dbReference type="EMBL" id="QBKR01000011">
    <property type="protein sequence ID" value="PTX59591.1"/>
    <property type="molecule type" value="Genomic_DNA"/>
</dbReference>
<organism evidence="2 3">
    <name type="scientific">Melghirimyces profundicolus</name>
    <dbReference type="NCBI Taxonomy" id="1242148"/>
    <lineage>
        <taxon>Bacteria</taxon>
        <taxon>Bacillati</taxon>
        <taxon>Bacillota</taxon>
        <taxon>Bacilli</taxon>
        <taxon>Bacillales</taxon>
        <taxon>Thermoactinomycetaceae</taxon>
        <taxon>Melghirimyces</taxon>
    </lineage>
</organism>
<accession>A0A2T6BU32</accession>
<dbReference type="Gene3D" id="2.40.50.90">
    <property type="match status" value="1"/>
</dbReference>
<proteinExistence type="predicted"/>
<dbReference type="AlphaFoldDB" id="A0A2T6BU32"/>
<reference evidence="2 3" key="1">
    <citation type="submission" date="2018-04" db="EMBL/GenBank/DDBJ databases">
        <title>Genomic Encyclopedia of Archaeal and Bacterial Type Strains, Phase II (KMG-II): from individual species to whole genera.</title>
        <authorList>
            <person name="Goeker M."/>
        </authorList>
    </citation>
    <scope>NUCLEOTIDE SEQUENCE [LARGE SCALE GENOMIC DNA]</scope>
    <source>
        <strain evidence="2 3">DSM 45787</strain>
    </source>
</reference>
<sequence>MLKKKFWVLLLALALLLTGCGEKGDDPQPPKQDVTTGPAEEVFVKEPKDAEEVKFVEHVDGDTSKFKVDGKVETVRYLLIDTPETRHVRP</sequence>